<protein>
    <submittedName>
        <fullName evidence="1">Uncharacterized protein</fullName>
    </submittedName>
</protein>
<sequence>MKFLQVYAVVDTSYRLLWVGGEWDEFALQNAAQSALANTVLSTSLMAHIAGDDTRLLTSRLIDTVLTTKKPLRLEYRCDSPSMARKFLLTIQPMKDDRALMVHDLRDAWHFSPPLTPWHYDPHARDCKCSYCGHVMFDGSSDWVSCDEIEERHPAFVTYAVCPTCFDYVDGVVNEVEARAAAGTDTDSENPVR</sequence>
<proteinExistence type="predicted"/>
<accession>A0A4S3MSM6</accession>
<evidence type="ECO:0000313" key="1">
    <source>
        <dbReference type="EMBL" id="THD85568.1"/>
    </source>
</evidence>
<dbReference type="AlphaFoldDB" id="A0A4S3MSM6"/>
<name>A0A4S3MSM6_9RHOB</name>
<dbReference type="OrthoDB" id="7345950at2"/>
<organism evidence="1 2">
    <name type="scientific">Aliigemmobacter aestuarii</name>
    <dbReference type="NCBI Taxonomy" id="1445661"/>
    <lineage>
        <taxon>Bacteria</taxon>
        <taxon>Pseudomonadati</taxon>
        <taxon>Pseudomonadota</taxon>
        <taxon>Alphaproteobacteria</taxon>
        <taxon>Rhodobacterales</taxon>
        <taxon>Paracoccaceae</taxon>
        <taxon>Aliigemmobacter</taxon>
    </lineage>
</organism>
<dbReference type="RefSeq" id="WP_136393941.1">
    <property type="nucleotide sequence ID" value="NZ_SSND01000001.1"/>
</dbReference>
<keyword evidence="2" id="KW-1185">Reference proteome</keyword>
<gene>
    <name evidence="1" type="ORF">E7811_07720</name>
</gene>
<comment type="caution">
    <text evidence="1">The sequence shown here is derived from an EMBL/GenBank/DDBJ whole genome shotgun (WGS) entry which is preliminary data.</text>
</comment>
<dbReference type="EMBL" id="SSND01000001">
    <property type="protein sequence ID" value="THD85568.1"/>
    <property type="molecule type" value="Genomic_DNA"/>
</dbReference>
<evidence type="ECO:0000313" key="2">
    <source>
        <dbReference type="Proteomes" id="UP000309450"/>
    </source>
</evidence>
<reference evidence="1 2" key="1">
    <citation type="submission" date="2019-04" db="EMBL/GenBank/DDBJ databases">
        <title>Draft genome sequence of Gemmobacter aestuarii sp. nov.</title>
        <authorList>
            <person name="Hameed A."/>
            <person name="Lin S.-Y."/>
            <person name="Shahina M."/>
            <person name="Lai W.-A."/>
            <person name="Young C.-C."/>
        </authorList>
    </citation>
    <scope>NUCLEOTIDE SEQUENCE [LARGE SCALE GENOMIC DNA]</scope>
    <source>
        <strain evidence="1 2">CC-PW-75</strain>
    </source>
</reference>
<dbReference type="Proteomes" id="UP000309450">
    <property type="component" value="Unassembled WGS sequence"/>
</dbReference>